<keyword evidence="2" id="KW-0012">Acyltransferase</keyword>
<dbReference type="OrthoDB" id="9792929at2"/>
<dbReference type="SUPFAM" id="SSF55729">
    <property type="entry name" value="Acyl-CoA N-acyltransferases (Nat)"/>
    <property type="match status" value="1"/>
</dbReference>
<accession>A0A1H5UYJ3</accession>
<evidence type="ECO:0000259" key="3">
    <source>
        <dbReference type="PROSITE" id="PS51186"/>
    </source>
</evidence>
<dbReference type="GO" id="GO:0016747">
    <property type="term" value="F:acyltransferase activity, transferring groups other than amino-acyl groups"/>
    <property type="evidence" value="ECO:0007669"/>
    <property type="project" value="InterPro"/>
</dbReference>
<sequence length="157" mass="17647">MQSSTPGSIEIRPASVSDSLALARLFDRYRQFYGYDADLAKAERFISERLRAMDSHLFIASRGAENCGFVQCYPGFASLECRPSWLLSDLYVDETARRLGVGQALLEYVRECAGEADCCLIELFTARSNSAAQQLYQSAGYAEDREFLHYELLLQDG</sequence>
<feature type="domain" description="N-acetyltransferase" evidence="3">
    <location>
        <begin position="9"/>
        <end position="157"/>
    </location>
</feature>
<organism evidence="4 5">
    <name type="scientific">Marinobacterium lutimaris</name>
    <dbReference type="NCBI Taxonomy" id="568106"/>
    <lineage>
        <taxon>Bacteria</taxon>
        <taxon>Pseudomonadati</taxon>
        <taxon>Pseudomonadota</taxon>
        <taxon>Gammaproteobacteria</taxon>
        <taxon>Oceanospirillales</taxon>
        <taxon>Oceanospirillaceae</taxon>
        <taxon>Marinobacterium</taxon>
    </lineage>
</organism>
<name>A0A1H5UYJ3_9GAMM</name>
<reference evidence="4 5" key="1">
    <citation type="submission" date="2016-10" db="EMBL/GenBank/DDBJ databases">
        <authorList>
            <person name="de Groot N.N."/>
        </authorList>
    </citation>
    <scope>NUCLEOTIDE SEQUENCE [LARGE SCALE GENOMIC DNA]</scope>
    <source>
        <strain evidence="4 5">DSM 22012</strain>
    </source>
</reference>
<evidence type="ECO:0000313" key="4">
    <source>
        <dbReference type="EMBL" id="SEF80044.1"/>
    </source>
</evidence>
<dbReference type="CDD" id="cd04301">
    <property type="entry name" value="NAT_SF"/>
    <property type="match status" value="1"/>
</dbReference>
<dbReference type="EMBL" id="FNVQ01000001">
    <property type="protein sequence ID" value="SEF80044.1"/>
    <property type="molecule type" value="Genomic_DNA"/>
</dbReference>
<dbReference type="PANTHER" id="PTHR43877:SF2">
    <property type="entry name" value="AMINOALKYLPHOSPHONATE N-ACETYLTRANSFERASE-RELATED"/>
    <property type="match status" value="1"/>
</dbReference>
<dbReference type="InterPro" id="IPR050832">
    <property type="entry name" value="Bact_Acetyltransf"/>
</dbReference>
<dbReference type="Proteomes" id="UP000236745">
    <property type="component" value="Unassembled WGS sequence"/>
</dbReference>
<gene>
    <name evidence="4" type="ORF">SAMN05444390_101556</name>
</gene>
<dbReference type="AlphaFoldDB" id="A0A1H5UYJ3"/>
<evidence type="ECO:0000256" key="2">
    <source>
        <dbReference type="ARBA" id="ARBA00023315"/>
    </source>
</evidence>
<evidence type="ECO:0000313" key="5">
    <source>
        <dbReference type="Proteomes" id="UP000236745"/>
    </source>
</evidence>
<dbReference type="InterPro" id="IPR000182">
    <property type="entry name" value="GNAT_dom"/>
</dbReference>
<evidence type="ECO:0000256" key="1">
    <source>
        <dbReference type="ARBA" id="ARBA00022679"/>
    </source>
</evidence>
<proteinExistence type="predicted"/>
<keyword evidence="1 4" id="KW-0808">Transferase</keyword>
<dbReference type="RefSeq" id="WP_104001538.1">
    <property type="nucleotide sequence ID" value="NZ_FNVQ01000001.1"/>
</dbReference>
<dbReference type="PANTHER" id="PTHR43877">
    <property type="entry name" value="AMINOALKYLPHOSPHONATE N-ACETYLTRANSFERASE-RELATED-RELATED"/>
    <property type="match status" value="1"/>
</dbReference>
<dbReference type="Gene3D" id="3.40.630.30">
    <property type="match status" value="1"/>
</dbReference>
<dbReference type="PROSITE" id="PS51186">
    <property type="entry name" value="GNAT"/>
    <property type="match status" value="1"/>
</dbReference>
<keyword evidence="5" id="KW-1185">Reference proteome</keyword>
<dbReference type="InterPro" id="IPR016181">
    <property type="entry name" value="Acyl_CoA_acyltransferase"/>
</dbReference>
<dbReference type="Pfam" id="PF00583">
    <property type="entry name" value="Acetyltransf_1"/>
    <property type="match status" value="1"/>
</dbReference>
<protein>
    <submittedName>
        <fullName evidence="4">Acetyltransferase (GNAT) family protein</fullName>
    </submittedName>
</protein>